<dbReference type="SFLD" id="SFLDG01113">
    <property type="entry name" value="Uncharacterised_Radical_SAM_Su"/>
    <property type="match status" value="1"/>
</dbReference>
<dbReference type="AlphaFoldDB" id="A0A0A0HLX1"/>
<dbReference type="SFLD" id="SFLDS00029">
    <property type="entry name" value="Radical_SAM"/>
    <property type="match status" value="1"/>
</dbReference>
<evidence type="ECO:0000256" key="5">
    <source>
        <dbReference type="ARBA" id="ARBA00023014"/>
    </source>
</evidence>
<dbReference type="SMART" id="SM00729">
    <property type="entry name" value="Elp3"/>
    <property type="match status" value="1"/>
</dbReference>
<dbReference type="HOGENOM" id="CLU_067819_0_0_5"/>
<dbReference type="PATRIC" id="fig|1288298.3.peg.1238"/>
<accession>A0A0A0HLX1</accession>
<dbReference type="EMBL" id="AONH01000006">
    <property type="protein sequence ID" value="KGM88817.1"/>
    <property type="molecule type" value="Genomic_DNA"/>
</dbReference>
<dbReference type="CDD" id="cd01335">
    <property type="entry name" value="Radical_SAM"/>
    <property type="match status" value="1"/>
</dbReference>
<keyword evidence="2" id="KW-0949">S-adenosyl-L-methionine</keyword>
<dbReference type="PANTHER" id="PTHR43288:SF2">
    <property type="entry name" value="RADICAL SAM CORE DOMAIN-CONTAINING PROTEIN"/>
    <property type="match status" value="1"/>
</dbReference>
<protein>
    <submittedName>
        <fullName evidence="7">Putative biotin synthetase</fullName>
    </submittedName>
</protein>
<reference evidence="7 8" key="1">
    <citation type="submission" date="2013-01" db="EMBL/GenBank/DDBJ databases">
        <authorList>
            <person name="Fiebig A."/>
            <person name="Goeker M."/>
            <person name="Klenk H.-P.P."/>
        </authorList>
    </citation>
    <scope>NUCLEOTIDE SEQUENCE [LARGE SCALE GENOMIC DNA]</scope>
    <source>
        <strain evidence="7 8">DSM 17069</strain>
    </source>
</reference>
<comment type="cofactor">
    <cofactor evidence="1">
        <name>[4Fe-4S] cluster</name>
        <dbReference type="ChEBI" id="CHEBI:49883"/>
    </cofactor>
</comment>
<sequence>MGRCYFLIMEWQDHIARIEAFDGLVFDPGLLSDMQYAFSPRTLAGAAPSFLSYDSDDLPGCGRAAFPTFSITGPACALDCAHCRAEVLRPMIPATSPEMLEREVRRIADTRHLRGFLLSGGSNRRNEIPYARYWPAVERLKRDLTDIEIAVHTGLIDAPRAEAMAGAGVDLAMIDIIGAEKTVREVYNLDRPVADFEASLAALCAAGLRVAPHIVIGLHFGAILGEYQALEICLRYPISALVLVVVMPQPGQDRRFVTPDTDAVGRFLFEARQAALDLPVTLGCARPHGAARRRMDAYAVMAGLDAIAFPSDGAITLARAIGRPIHPDPTCCALGALRRAAA</sequence>
<feature type="domain" description="Elp3/MiaA/NifB-like radical SAM core" evidence="6">
    <location>
        <begin position="66"/>
        <end position="270"/>
    </location>
</feature>
<evidence type="ECO:0000256" key="3">
    <source>
        <dbReference type="ARBA" id="ARBA00022723"/>
    </source>
</evidence>
<keyword evidence="5" id="KW-0411">Iron-sulfur</keyword>
<evidence type="ECO:0000256" key="1">
    <source>
        <dbReference type="ARBA" id="ARBA00001966"/>
    </source>
</evidence>
<evidence type="ECO:0000313" key="8">
    <source>
        <dbReference type="Proteomes" id="UP000030021"/>
    </source>
</evidence>
<keyword evidence="4" id="KW-0408">Iron</keyword>
<evidence type="ECO:0000256" key="2">
    <source>
        <dbReference type="ARBA" id="ARBA00022691"/>
    </source>
</evidence>
<dbReference type="InterPro" id="IPR006638">
    <property type="entry name" value="Elp3/MiaA/NifB-like_rSAM"/>
</dbReference>
<evidence type="ECO:0000313" key="7">
    <source>
        <dbReference type="EMBL" id="KGM88817.1"/>
    </source>
</evidence>
<dbReference type="GO" id="GO:0046872">
    <property type="term" value="F:metal ion binding"/>
    <property type="evidence" value="ECO:0007669"/>
    <property type="project" value="UniProtKB-KW"/>
</dbReference>
<comment type="caution">
    <text evidence="7">The sequence shown here is derived from an EMBL/GenBank/DDBJ whole genome shotgun (WGS) entry which is preliminary data.</text>
</comment>
<evidence type="ECO:0000259" key="6">
    <source>
        <dbReference type="SMART" id="SM00729"/>
    </source>
</evidence>
<dbReference type="Pfam" id="PF04055">
    <property type="entry name" value="Radical_SAM"/>
    <property type="match status" value="1"/>
</dbReference>
<proteinExistence type="predicted"/>
<organism evidence="7 8">
    <name type="scientific">Roseovarius mucosus DSM 17069</name>
    <dbReference type="NCBI Taxonomy" id="1288298"/>
    <lineage>
        <taxon>Bacteria</taxon>
        <taxon>Pseudomonadati</taxon>
        <taxon>Pseudomonadota</taxon>
        <taxon>Alphaproteobacteria</taxon>
        <taxon>Rhodobacterales</taxon>
        <taxon>Roseobacteraceae</taxon>
        <taxon>Roseovarius</taxon>
    </lineage>
</organism>
<dbReference type="GO" id="GO:0003824">
    <property type="term" value="F:catalytic activity"/>
    <property type="evidence" value="ECO:0007669"/>
    <property type="project" value="InterPro"/>
</dbReference>
<dbReference type="InterPro" id="IPR058240">
    <property type="entry name" value="rSAM_sf"/>
</dbReference>
<gene>
    <name evidence="7" type="ORF">rosmuc_01227</name>
</gene>
<keyword evidence="3" id="KW-0479">Metal-binding</keyword>
<dbReference type="InterPro" id="IPR007197">
    <property type="entry name" value="rSAM"/>
</dbReference>
<dbReference type="eggNOG" id="COG1856">
    <property type="taxonomic scope" value="Bacteria"/>
</dbReference>
<dbReference type="Proteomes" id="UP000030021">
    <property type="component" value="Unassembled WGS sequence"/>
</dbReference>
<dbReference type="Gene3D" id="3.20.20.70">
    <property type="entry name" value="Aldolase class I"/>
    <property type="match status" value="1"/>
</dbReference>
<evidence type="ECO:0000256" key="4">
    <source>
        <dbReference type="ARBA" id="ARBA00023004"/>
    </source>
</evidence>
<dbReference type="PANTHER" id="PTHR43288">
    <property type="entry name" value="BIOTIN SYNTHASE-RELATED PROTEIN, RADICAL SAM SUPERFAMILY"/>
    <property type="match status" value="1"/>
</dbReference>
<dbReference type="GO" id="GO:0051536">
    <property type="term" value="F:iron-sulfur cluster binding"/>
    <property type="evidence" value="ECO:0007669"/>
    <property type="project" value="UniProtKB-KW"/>
</dbReference>
<name>A0A0A0HLX1_9RHOB</name>
<dbReference type="SUPFAM" id="SSF102114">
    <property type="entry name" value="Radical SAM enzymes"/>
    <property type="match status" value="1"/>
</dbReference>
<dbReference type="InterPro" id="IPR013785">
    <property type="entry name" value="Aldolase_TIM"/>
</dbReference>